<dbReference type="EMBL" id="BAAADD010000004">
    <property type="protein sequence ID" value="GAA0568889.1"/>
    <property type="molecule type" value="Genomic_DNA"/>
</dbReference>
<dbReference type="Gene3D" id="3.20.20.80">
    <property type="entry name" value="Glycosidases"/>
    <property type="match status" value="1"/>
</dbReference>
<dbReference type="RefSeq" id="WP_166929786.1">
    <property type="nucleotide sequence ID" value="NZ_BAAADD010000004.1"/>
</dbReference>
<organism evidence="2 3">
    <name type="scientific">Rhizomicrobium electricum</name>
    <dbReference type="NCBI Taxonomy" id="480070"/>
    <lineage>
        <taxon>Bacteria</taxon>
        <taxon>Pseudomonadati</taxon>
        <taxon>Pseudomonadota</taxon>
        <taxon>Alphaproteobacteria</taxon>
        <taxon>Micropepsales</taxon>
        <taxon>Micropepsaceae</taxon>
        <taxon>Rhizomicrobium</taxon>
    </lineage>
</organism>
<sequence>MRRRTFLSLSLAAAAMPASAKTETVAIAVGDTTLATMPTDFNGLSYENTQLYNPDYFSTKNAGLVAAFRGLSKAGVLRLGGSLSNSCRWKSEAGTFETPAQTAIVEEGRIKKWEWKLCDPTVKRDGAITPAALASLRGFCDATGWRVIYGLDCTAGGPERARDEAAHVVAALDDRLLAFQVGNEADFLPQYKNSPTDKVGDFERYYRDYQAFVAAVRQAAPKAPFAGPDTAVAMDWVDAFGKREGRKAVFLSSHLYDMGPGNDPSQNAELLLSGKSRLPSQIAEAAQAMKNSGVPFRLTEVNSCYRGGRPGVSDAYASALWCADMMLKRAAVGWAGVNLHGGGDGIYTPIEAAVDGSTKLRPLYFGMQFAEHFAGAELMACEAKTDANVTAYAARKGGRKLLALINKGAERVTVAQTWVKPARITRLTAPALDAKTGVVLKTTAAQGATTVPAYSAVILIG</sequence>
<dbReference type="PANTHER" id="PTHR36183">
    <property type="entry name" value="BETA-GLUCURONIDASE"/>
    <property type="match status" value="1"/>
</dbReference>
<dbReference type="SUPFAM" id="SSF51445">
    <property type="entry name" value="(Trans)glycosidases"/>
    <property type="match status" value="1"/>
</dbReference>
<dbReference type="Pfam" id="PF03662">
    <property type="entry name" value="Glyco_hydro_79n"/>
    <property type="match status" value="1"/>
</dbReference>
<reference evidence="3" key="1">
    <citation type="journal article" date="2019" name="Int. J. Syst. Evol. Microbiol.">
        <title>The Global Catalogue of Microorganisms (GCM) 10K type strain sequencing project: providing services to taxonomists for standard genome sequencing and annotation.</title>
        <authorList>
            <consortium name="The Broad Institute Genomics Platform"/>
            <consortium name="The Broad Institute Genome Sequencing Center for Infectious Disease"/>
            <person name="Wu L."/>
            <person name="Ma J."/>
        </authorList>
    </citation>
    <scope>NUCLEOTIDE SEQUENCE [LARGE SCALE GENOMIC DNA]</scope>
    <source>
        <strain evidence="3">JCM 15089</strain>
    </source>
</reference>
<dbReference type="InterPro" id="IPR013780">
    <property type="entry name" value="Glyco_hydro_b"/>
</dbReference>
<dbReference type="InterPro" id="IPR052974">
    <property type="entry name" value="GH79_Enzymes"/>
</dbReference>
<keyword evidence="3" id="KW-1185">Reference proteome</keyword>
<keyword evidence="2" id="KW-0378">Hydrolase</keyword>
<protein>
    <submittedName>
        <fullName evidence="2">Glycosyl hydrolase family 79 C-terminal domain-containing protein</fullName>
    </submittedName>
</protein>
<dbReference type="Gene3D" id="2.60.40.1180">
    <property type="entry name" value="Golgi alpha-mannosidase II"/>
    <property type="match status" value="1"/>
</dbReference>
<comment type="caution">
    <text evidence="2">The sequence shown here is derived from an EMBL/GenBank/DDBJ whole genome shotgun (WGS) entry which is preliminary data.</text>
</comment>
<dbReference type="PANTHER" id="PTHR36183:SF2">
    <property type="entry name" value="BETA-GLUCURONIDASE C-TERMINAL DOMAIN-CONTAINING PROTEIN"/>
    <property type="match status" value="1"/>
</dbReference>
<dbReference type="Proteomes" id="UP001499951">
    <property type="component" value="Unassembled WGS sequence"/>
</dbReference>
<evidence type="ECO:0000313" key="3">
    <source>
        <dbReference type="Proteomes" id="UP001499951"/>
    </source>
</evidence>
<dbReference type="InterPro" id="IPR017853">
    <property type="entry name" value="GH"/>
</dbReference>
<name>A0ABP3PJI2_9PROT</name>
<keyword evidence="1" id="KW-0732">Signal</keyword>
<gene>
    <name evidence="2" type="ORF">GCM10008942_16910</name>
</gene>
<accession>A0ABP3PJI2</accession>
<proteinExistence type="predicted"/>
<dbReference type="InterPro" id="IPR005199">
    <property type="entry name" value="Glyco_hydro_79"/>
</dbReference>
<evidence type="ECO:0000313" key="2">
    <source>
        <dbReference type="EMBL" id="GAA0568889.1"/>
    </source>
</evidence>
<evidence type="ECO:0000256" key="1">
    <source>
        <dbReference type="SAM" id="SignalP"/>
    </source>
</evidence>
<dbReference type="GO" id="GO:0016787">
    <property type="term" value="F:hydrolase activity"/>
    <property type="evidence" value="ECO:0007669"/>
    <property type="project" value="UniProtKB-KW"/>
</dbReference>
<feature type="chain" id="PRO_5045510045" evidence="1">
    <location>
        <begin position="21"/>
        <end position="461"/>
    </location>
</feature>
<feature type="signal peptide" evidence="1">
    <location>
        <begin position="1"/>
        <end position="20"/>
    </location>
</feature>